<organism evidence="5 6">
    <name type="scientific">Desulfotignum phosphitoxidans DSM 13687</name>
    <dbReference type="NCBI Taxonomy" id="1286635"/>
    <lineage>
        <taxon>Bacteria</taxon>
        <taxon>Pseudomonadati</taxon>
        <taxon>Thermodesulfobacteriota</taxon>
        <taxon>Desulfobacteria</taxon>
        <taxon>Desulfobacterales</taxon>
        <taxon>Desulfobacteraceae</taxon>
        <taxon>Desulfotignum</taxon>
    </lineage>
</organism>
<dbReference type="GO" id="GO:0006813">
    <property type="term" value="P:potassium ion transport"/>
    <property type="evidence" value="ECO:0007669"/>
    <property type="project" value="InterPro"/>
</dbReference>
<feature type="transmembrane region" description="Helical" evidence="2">
    <location>
        <begin position="50"/>
        <end position="69"/>
    </location>
</feature>
<dbReference type="InterPro" id="IPR050721">
    <property type="entry name" value="Trk_Ktr_HKT_K-transport"/>
</dbReference>
<evidence type="ECO:0000259" key="4">
    <source>
        <dbReference type="PROSITE" id="PS51202"/>
    </source>
</evidence>
<dbReference type="AlphaFoldDB" id="S0G2W1"/>
<dbReference type="PROSITE" id="PS51202">
    <property type="entry name" value="RCK_C"/>
    <property type="match status" value="1"/>
</dbReference>
<keyword evidence="5" id="KW-0407">Ion channel</keyword>
<keyword evidence="5" id="KW-0406">Ion transport</keyword>
<dbReference type="Gene3D" id="1.10.287.70">
    <property type="match status" value="1"/>
</dbReference>
<feature type="transmembrane region" description="Helical" evidence="2">
    <location>
        <begin position="20"/>
        <end position="44"/>
    </location>
</feature>
<dbReference type="EMBL" id="APJX01000001">
    <property type="protein sequence ID" value="EMS81678.1"/>
    <property type="molecule type" value="Genomic_DNA"/>
</dbReference>
<keyword evidence="6" id="KW-1185">Reference proteome</keyword>
<dbReference type="InterPro" id="IPR006037">
    <property type="entry name" value="RCK_C"/>
</dbReference>
<dbReference type="SUPFAM" id="SSF116726">
    <property type="entry name" value="TrkA C-terminal domain-like"/>
    <property type="match status" value="1"/>
</dbReference>
<dbReference type="GO" id="GO:0005886">
    <property type="term" value="C:plasma membrane"/>
    <property type="evidence" value="ECO:0007669"/>
    <property type="project" value="UniProtKB-SubCell"/>
</dbReference>
<dbReference type="Pfam" id="PF07885">
    <property type="entry name" value="Ion_trans_2"/>
    <property type="match status" value="1"/>
</dbReference>
<evidence type="ECO:0000256" key="1">
    <source>
        <dbReference type="ARBA" id="ARBA00004651"/>
    </source>
</evidence>
<evidence type="ECO:0000256" key="2">
    <source>
        <dbReference type="SAM" id="Phobius"/>
    </source>
</evidence>
<dbReference type="PROSITE" id="PS51201">
    <property type="entry name" value="RCK_N"/>
    <property type="match status" value="1"/>
</dbReference>
<comment type="caution">
    <text evidence="5">The sequence shown here is derived from an EMBL/GenBank/DDBJ whole genome shotgun (WGS) entry which is preliminary data.</text>
</comment>
<feature type="domain" description="RCK C-terminal" evidence="4">
    <location>
        <begin position="260"/>
        <end position="348"/>
    </location>
</feature>
<dbReference type="InterPro" id="IPR036721">
    <property type="entry name" value="RCK_C_sf"/>
</dbReference>
<feature type="transmembrane region" description="Helical" evidence="2">
    <location>
        <begin position="81"/>
        <end position="103"/>
    </location>
</feature>
<keyword evidence="2" id="KW-0812">Transmembrane</keyword>
<dbReference type="OrthoDB" id="9781411at2"/>
<dbReference type="SUPFAM" id="SSF81324">
    <property type="entry name" value="Voltage-gated potassium channels"/>
    <property type="match status" value="1"/>
</dbReference>
<keyword evidence="2" id="KW-1133">Transmembrane helix</keyword>
<dbReference type="RefSeq" id="WP_006964442.1">
    <property type="nucleotide sequence ID" value="NZ_APJX01000001.1"/>
</dbReference>
<keyword evidence="5" id="KW-0813">Transport</keyword>
<dbReference type="PANTHER" id="PTHR43833:SF9">
    <property type="entry name" value="POTASSIUM CHANNEL PROTEIN YUGO-RELATED"/>
    <property type="match status" value="1"/>
</dbReference>
<keyword evidence="2" id="KW-0472">Membrane</keyword>
<dbReference type="InterPro" id="IPR036291">
    <property type="entry name" value="NAD(P)-bd_dom_sf"/>
</dbReference>
<evidence type="ECO:0000313" key="6">
    <source>
        <dbReference type="Proteomes" id="UP000014216"/>
    </source>
</evidence>
<dbReference type="GO" id="GO:0008324">
    <property type="term" value="F:monoatomic cation transmembrane transporter activity"/>
    <property type="evidence" value="ECO:0007669"/>
    <property type="project" value="InterPro"/>
</dbReference>
<protein>
    <submittedName>
        <fullName evidence="5">Potassium channel protein 1, TrkA-domain-containing protein</fullName>
    </submittedName>
</protein>
<feature type="domain" description="RCK N-terminal" evidence="3">
    <location>
        <begin position="124"/>
        <end position="240"/>
    </location>
</feature>
<evidence type="ECO:0000313" key="5">
    <source>
        <dbReference type="EMBL" id="EMS81678.1"/>
    </source>
</evidence>
<accession>S0G2W1</accession>
<reference evidence="5 6" key="1">
    <citation type="journal article" date="2013" name="Genome Announc.">
        <title>Draft Genome Sequence of Desulfotignum phosphitoxidans DSM 13687 Strain FiPS-3.</title>
        <authorList>
            <person name="Poehlein A."/>
            <person name="Daniel R."/>
            <person name="Simeonova D.D."/>
        </authorList>
    </citation>
    <scope>NUCLEOTIDE SEQUENCE [LARGE SCALE GENOMIC DNA]</scope>
    <source>
        <strain evidence="5 6">DSM 13687</strain>
    </source>
</reference>
<gene>
    <name evidence="5" type="ORF">Dpo_1c08190</name>
</gene>
<dbReference type="InterPro" id="IPR013099">
    <property type="entry name" value="K_chnl_dom"/>
</dbReference>
<evidence type="ECO:0000259" key="3">
    <source>
        <dbReference type="PROSITE" id="PS51201"/>
    </source>
</evidence>
<dbReference type="PATRIC" id="fig|1286635.3.peg.859"/>
<dbReference type="PANTHER" id="PTHR43833">
    <property type="entry name" value="POTASSIUM CHANNEL PROTEIN 2-RELATED-RELATED"/>
    <property type="match status" value="1"/>
</dbReference>
<sequence>MNLLKKVKGFRRQMRTEYPFGWSIVMGSIFIFLVILFGTSGYMLLEGWSFIESVYMVIITLSTVGFMEVKPLSDIARIMTMLVIFGGVGAFFYLGGSLAQMLVEGKFQNILGRRRVQKIIDELTGHYIVCGYGRIGRVVVQGIKNEGLDVVVIEKKPAALAQLGHQKTLFIPGDATMDEILLSAGLEKAKCLITVLAEDAANVFVTLTSRQLNPDITIVARTDNESHVPRLKQAGAERVFMPYNIGGLSLVQSVLRPTATSLMDLAIRRDIKLQLEELPISDRSELAGKQVKDSGIRPRFDILIVGIKKISGEMVFNPGPETVIEAGDLLIALGNPENLQKLQKVSDPDAG</sequence>
<dbReference type="Gene3D" id="3.40.50.720">
    <property type="entry name" value="NAD(P)-binding Rossmann-like Domain"/>
    <property type="match status" value="1"/>
</dbReference>
<dbReference type="Pfam" id="PF02080">
    <property type="entry name" value="TrkA_C"/>
    <property type="match status" value="1"/>
</dbReference>
<comment type="subcellular location">
    <subcellularLocation>
        <location evidence="1">Cell membrane</location>
        <topology evidence="1">Multi-pass membrane protein</topology>
    </subcellularLocation>
</comment>
<dbReference type="Gene3D" id="3.30.70.1450">
    <property type="entry name" value="Regulator of K+ conductance, C-terminal domain"/>
    <property type="match status" value="1"/>
</dbReference>
<dbReference type="InterPro" id="IPR003148">
    <property type="entry name" value="RCK_N"/>
</dbReference>
<dbReference type="Pfam" id="PF02254">
    <property type="entry name" value="TrkA_N"/>
    <property type="match status" value="1"/>
</dbReference>
<proteinExistence type="predicted"/>
<dbReference type="SUPFAM" id="SSF51735">
    <property type="entry name" value="NAD(P)-binding Rossmann-fold domains"/>
    <property type="match status" value="1"/>
</dbReference>
<dbReference type="Proteomes" id="UP000014216">
    <property type="component" value="Unassembled WGS sequence"/>
</dbReference>
<name>S0G2W1_9BACT</name>